<accession>A0ABR8W833</accession>
<dbReference type="RefSeq" id="WP_191713403.1">
    <property type="nucleotide sequence ID" value="NZ_JACSPX010000003.1"/>
</dbReference>
<evidence type="ECO:0000313" key="1">
    <source>
        <dbReference type="EMBL" id="MBD8013174.1"/>
    </source>
</evidence>
<proteinExistence type="predicted"/>
<name>A0ABR8W833_9MICO</name>
<evidence type="ECO:0008006" key="3">
    <source>
        <dbReference type="Google" id="ProtNLM"/>
    </source>
</evidence>
<dbReference type="EMBL" id="JACSPX010000003">
    <property type="protein sequence ID" value="MBD8013174.1"/>
    <property type="molecule type" value="Genomic_DNA"/>
</dbReference>
<evidence type="ECO:0000313" key="2">
    <source>
        <dbReference type="Proteomes" id="UP000611521"/>
    </source>
</evidence>
<reference evidence="1 2" key="1">
    <citation type="submission" date="2020-08" db="EMBL/GenBank/DDBJ databases">
        <title>A Genomic Blueprint of the Chicken Gut Microbiome.</title>
        <authorList>
            <person name="Gilroy R."/>
            <person name="Ravi A."/>
            <person name="Getino M."/>
            <person name="Pursley I."/>
            <person name="Horton D.L."/>
            <person name="Alikhan N.-F."/>
            <person name="Baker D."/>
            <person name="Gharbi K."/>
            <person name="Hall N."/>
            <person name="Watson M."/>
            <person name="Adriaenssens E.M."/>
            <person name="Foster-Nyarko E."/>
            <person name="Jarju S."/>
            <person name="Secka A."/>
            <person name="Antonio M."/>
            <person name="Oren A."/>
            <person name="Chaudhuri R."/>
            <person name="La Ragione R.M."/>
            <person name="Hildebrand F."/>
            <person name="Pallen M.J."/>
        </authorList>
    </citation>
    <scope>NUCLEOTIDE SEQUENCE [LARGE SCALE GENOMIC DNA]</scope>
    <source>
        <strain evidence="1 2">Re1</strain>
    </source>
</reference>
<sequence>MSNYRAPKGLKQAGKALWKDVSSGYTLRPDERRVLEAACKTADLIDHLEASLVGQPATVTGSKGQEVAHPLIAEVRMQRVAFAGLLKALRLPDEGSYEGRNQQRDAAVSRWAQAYGK</sequence>
<gene>
    <name evidence="1" type="ORF">H9633_12850</name>
</gene>
<keyword evidence="2" id="KW-1185">Reference proteome</keyword>
<organism evidence="1 2">
    <name type="scientific">Microbacterium commune</name>
    <dbReference type="NCBI Taxonomy" id="2762219"/>
    <lineage>
        <taxon>Bacteria</taxon>
        <taxon>Bacillati</taxon>
        <taxon>Actinomycetota</taxon>
        <taxon>Actinomycetes</taxon>
        <taxon>Micrococcales</taxon>
        <taxon>Microbacteriaceae</taxon>
        <taxon>Microbacterium</taxon>
    </lineage>
</organism>
<dbReference type="Proteomes" id="UP000611521">
    <property type="component" value="Unassembled WGS sequence"/>
</dbReference>
<protein>
    <recommendedName>
        <fullName evidence="3">P27 family phage terminase small subunit</fullName>
    </recommendedName>
</protein>
<comment type="caution">
    <text evidence="1">The sequence shown here is derived from an EMBL/GenBank/DDBJ whole genome shotgun (WGS) entry which is preliminary data.</text>
</comment>